<dbReference type="PANTHER" id="PTHR19433:SF111">
    <property type="entry name" value="T CELL RECEPTOR ALPHA VARIABLE 4"/>
    <property type="match status" value="1"/>
</dbReference>
<dbReference type="Pfam" id="PF07686">
    <property type="entry name" value="V-set"/>
    <property type="match status" value="1"/>
</dbReference>
<evidence type="ECO:0000259" key="10">
    <source>
        <dbReference type="PROSITE" id="PS50835"/>
    </source>
</evidence>
<sequence length="223" mass="24670">KMSFTLKAALLLCSWISVSTSELSTVHVHPGEEATLLCSNFSNSPSQIIWFKFINRTRPGCVSFMYDSVTPPTFCSGFDKGKFEATTNSSTIFLKIQSVDLSDSALYFCGFFMNKYTVIVSTTYLRVEEEPCEATDLVSIILGGLIVVLTKVIFGLVVKMKFLQTKYCPLQNLGSDDPNYLALRFNPKAERSRKPPSDADQELNVVCDETSGTAAQSRAEAFS</sequence>
<dbReference type="AlphaFoldDB" id="A0A665VIM9"/>
<dbReference type="SUPFAM" id="SSF48726">
    <property type="entry name" value="Immunoglobulin"/>
    <property type="match status" value="1"/>
</dbReference>
<reference evidence="11" key="1">
    <citation type="submission" date="2021-04" db="EMBL/GenBank/DDBJ databases">
        <authorList>
            <consortium name="Wellcome Sanger Institute Data Sharing"/>
        </authorList>
    </citation>
    <scope>NUCLEOTIDE SEQUENCE [LARGE SCALE GENOMIC DNA]</scope>
</reference>
<evidence type="ECO:0000256" key="9">
    <source>
        <dbReference type="SAM" id="SignalP"/>
    </source>
</evidence>
<evidence type="ECO:0000256" key="2">
    <source>
        <dbReference type="ARBA" id="ARBA00022475"/>
    </source>
</evidence>
<feature type="signal peptide" evidence="9">
    <location>
        <begin position="1"/>
        <end position="20"/>
    </location>
</feature>
<keyword evidence="6" id="KW-1015">Disulfide bond</keyword>
<keyword evidence="8" id="KW-0812">Transmembrane</keyword>
<accession>A0A665VIM9</accession>
<keyword evidence="3 9" id="KW-0732">Signal</keyword>
<evidence type="ECO:0000256" key="3">
    <source>
        <dbReference type="ARBA" id="ARBA00022729"/>
    </source>
</evidence>
<feature type="domain" description="Ig-like" evidence="10">
    <location>
        <begin position="16"/>
        <end position="109"/>
    </location>
</feature>
<name>A0A665VIM9_ECHNA</name>
<dbReference type="SMART" id="SM00409">
    <property type="entry name" value="IG"/>
    <property type="match status" value="1"/>
</dbReference>
<organism evidence="11 12">
    <name type="scientific">Echeneis naucrates</name>
    <name type="common">Live sharksucker</name>
    <dbReference type="NCBI Taxonomy" id="173247"/>
    <lineage>
        <taxon>Eukaryota</taxon>
        <taxon>Metazoa</taxon>
        <taxon>Chordata</taxon>
        <taxon>Craniata</taxon>
        <taxon>Vertebrata</taxon>
        <taxon>Euteleostomi</taxon>
        <taxon>Actinopterygii</taxon>
        <taxon>Neopterygii</taxon>
        <taxon>Teleostei</taxon>
        <taxon>Neoteleostei</taxon>
        <taxon>Acanthomorphata</taxon>
        <taxon>Carangaria</taxon>
        <taxon>Carangiformes</taxon>
        <taxon>Echeneidae</taxon>
        <taxon>Echeneis</taxon>
    </lineage>
</organism>
<keyword evidence="8" id="KW-1133">Transmembrane helix</keyword>
<dbReference type="Proteomes" id="UP000472264">
    <property type="component" value="Chromosome 18"/>
</dbReference>
<dbReference type="Ensembl" id="ENSENLT00000032508.1">
    <property type="protein sequence ID" value="ENSENLP00000031600.1"/>
    <property type="gene ID" value="ENSENLG00000013958.1"/>
</dbReference>
<evidence type="ECO:0000256" key="8">
    <source>
        <dbReference type="SAM" id="Phobius"/>
    </source>
</evidence>
<dbReference type="InterPro" id="IPR003599">
    <property type="entry name" value="Ig_sub"/>
</dbReference>
<dbReference type="InterPro" id="IPR052051">
    <property type="entry name" value="TCR_complex_component"/>
</dbReference>
<keyword evidence="4" id="KW-0391">Immunity</keyword>
<evidence type="ECO:0000313" key="11">
    <source>
        <dbReference type="Ensembl" id="ENSENLP00000031600.1"/>
    </source>
</evidence>
<dbReference type="PROSITE" id="PS50835">
    <property type="entry name" value="IG_LIKE"/>
    <property type="match status" value="1"/>
</dbReference>
<reference evidence="11" key="3">
    <citation type="submission" date="2025-09" db="UniProtKB">
        <authorList>
            <consortium name="Ensembl"/>
        </authorList>
    </citation>
    <scope>IDENTIFICATION</scope>
</reference>
<evidence type="ECO:0000256" key="1">
    <source>
        <dbReference type="ARBA" id="ARBA00004236"/>
    </source>
</evidence>
<keyword evidence="12" id="KW-1185">Reference proteome</keyword>
<keyword evidence="2" id="KW-1003">Cell membrane</keyword>
<dbReference type="Gene3D" id="2.60.40.10">
    <property type="entry name" value="Immunoglobulins"/>
    <property type="match status" value="1"/>
</dbReference>
<protein>
    <recommendedName>
        <fullName evidence="10">Ig-like domain-containing protein</fullName>
    </recommendedName>
</protein>
<dbReference type="InterPro" id="IPR007110">
    <property type="entry name" value="Ig-like_dom"/>
</dbReference>
<evidence type="ECO:0000256" key="6">
    <source>
        <dbReference type="ARBA" id="ARBA00023157"/>
    </source>
</evidence>
<dbReference type="FunCoup" id="A0A665VIM9">
    <property type="interactions" value="33"/>
</dbReference>
<keyword evidence="5 8" id="KW-0472">Membrane</keyword>
<dbReference type="GO" id="GO:0009617">
    <property type="term" value="P:response to bacterium"/>
    <property type="evidence" value="ECO:0007669"/>
    <property type="project" value="TreeGrafter"/>
</dbReference>
<feature type="transmembrane region" description="Helical" evidence="8">
    <location>
        <begin position="137"/>
        <end position="158"/>
    </location>
</feature>
<feature type="chain" id="PRO_5025614534" description="Ig-like domain-containing protein" evidence="9">
    <location>
        <begin position="21"/>
        <end position="223"/>
    </location>
</feature>
<reference evidence="11" key="2">
    <citation type="submission" date="2025-08" db="UniProtKB">
        <authorList>
            <consortium name="Ensembl"/>
        </authorList>
    </citation>
    <scope>IDENTIFICATION</scope>
</reference>
<dbReference type="GO" id="GO:0002376">
    <property type="term" value="P:immune system process"/>
    <property type="evidence" value="ECO:0007669"/>
    <property type="project" value="UniProtKB-KW"/>
</dbReference>
<comment type="subcellular location">
    <subcellularLocation>
        <location evidence="1">Cell membrane</location>
    </subcellularLocation>
</comment>
<dbReference type="InterPro" id="IPR013106">
    <property type="entry name" value="Ig_V-set"/>
</dbReference>
<keyword evidence="7" id="KW-0325">Glycoprotein</keyword>
<dbReference type="CDD" id="cd00099">
    <property type="entry name" value="IgV"/>
    <property type="match status" value="1"/>
</dbReference>
<dbReference type="InterPro" id="IPR036179">
    <property type="entry name" value="Ig-like_dom_sf"/>
</dbReference>
<dbReference type="GO" id="GO:0005886">
    <property type="term" value="C:plasma membrane"/>
    <property type="evidence" value="ECO:0007669"/>
    <property type="project" value="UniProtKB-SubCell"/>
</dbReference>
<evidence type="ECO:0000256" key="4">
    <source>
        <dbReference type="ARBA" id="ARBA00022859"/>
    </source>
</evidence>
<proteinExistence type="predicted"/>
<dbReference type="OMA" id="TEINRRE"/>
<evidence type="ECO:0000313" key="12">
    <source>
        <dbReference type="Proteomes" id="UP000472264"/>
    </source>
</evidence>
<dbReference type="InterPro" id="IPR013783">
    <property type="entry name" value="Ig-like_fold"/>
</dbReference>
<dbReference type="PANTHER" id="PTHR19433">
    <property type="entry name" value="T-CELL RECEPTOR ALPHA CHAIN V REGION-RELATED"/>
    <property type="match status" value="1"/>
</dbReference>
<dbReference type="InParanoid" id="A0A665VIM9"/>
<evidence type="ECO:0000256" key="7">
    <source>
        <dbReference type="ARBA" id="ARBA00023180"/>
    </source>
</evidence>
<evidence type="ECO:0000256" key="5">
    <source>
        <dbReference type="ARBA" id="ARBA00023136"/>
    </source>
</evidence>